<sequence>YEVFKNLKNLIIQELNDSEKQFLLDAGWVLKKNQKYRKKGSRKQIAPHVLELLKAMFMADQKDHSQQNSAKKIFDELSQMAKESILNPEKIPLKQTIQSWIE</sequence>
<dbReference type="Proteomes" id="UP000789366">
    <property type="component" value="Unassembled WGS sequence"/>
</dbReference>
<feature type="non-terminal residue" evidence="1">
    <location>
        <position position="1"/>
    </location>
</feature>
<evidence type="ECO:0000313" key="1">
    <source>
        <dbReference type="EMBL" id="CAG8623921.1"/>
    </source>
</evidence>
<name>A0ACA9MZA3_9GLOM</name>
<comment type="caution">
    <text evidence="1">The sequence shown here is derived from an EMBL/GenBank/DDBJ whole genome shotgun (WGS) entry which is preliminary data.</text>
</comment>
<proteinExistence type="predicted"/>
<accession>A0ACA9MZA3</accession>
<gene>
    <name evidence="1" type="ORF">SPELUC_LOCUS7971</name>
</gene>
<dbReference type="EMBL" id="CAJVPW010011276">
    <property type="protein sequence ID" value="CAG8623921.1"/>
    <property type="molecule type" value="Genomic_DNA"/>
</dbReference>
<keyword evidence="2" id="KW-1185">Reference proteome</keyword>
<evidence type="ECO:0000313" key="2">
    <source>
        <dbReference type="Proteomes" id="UP000789366"/>
    </source>
</evidence>
<reference evidence="1" key="1">
    <citation type="submission" date="2021-06" db="EMBL/GenBank/DDBJ databases">
        <authorList>
            <person name="Kallberg Y."/>
            <person name="Tangrot J."/>
            <person name="Rosling A."/>
        </authorList>
    </citation>
    <scope>NUCLEOTIDE SEQUENCE</scope>
    <source>
        <strain evidence="1">28 12/20/2015</strain>
    </source>
</reference>
<organism evidence="1 2">
    <name type="scientific">Cetraspora pellucida</name>
    <dbReference type="NCBI Taxonomy" id="1433469"/>
    <lineage>
        <taxon>Eukaryota</taxon>
        <taxon>Fungi</taxon>
        <taxon>Fungi incertae sedis</taxon>
        <taxon>Mucoromycota</taxon>
        <taxon>Glomeromycotina</taxon>
        <taxon>Glomeromycetes</taxon>
        <taxon>Diversisporales</taxon>
        <taxon>Gigasporaceae</taxon>
        <taxon>Cetraspora</taxon>
    </lineage>
</organism>
<protein>
    <submittedName>
        <fullName evidence="1">1867_t:CDS:1</fullName>
    </submittedName>
</protein>